<dbReference type="Proteomes" id="UP000325291">
    <property type="component" value="Unassembled WGS sequence"/>
</dbReference>
<evidence type="ECO:0000313" key="1">
    <source>
        <dbReference type="EMBL" id="KAA0910128.1"/>
    </source>
</evidence>
<name>A0A5A9YZ47_9RHOB</name>
<comment type="caution">
    <text evidence="1">The sequence shown here is derived from an EMBL/GenBank/DDBJ whole genome shotgun (WGS) entry which is preliminary data.</text>
</comment>
<accession>A0A5A9YZ47</accession>
<sequence length="138" mass="14194">MAALGCLVGAALPGQGQAQEDLGAGVSIELNALDPGEGACRISFVIQNGHARDIDSAVFEAVLFDADGRVERLTLFDFGALPAARPRVRQFAVPGLDCDGLGRVLINGAETCAGEGLAPGACMEGLELRSRTDVELIG</sequence>
<evidence type="ECO:0008006" key="3">
    <source>
        <dbReference type="Google" id="ProtNLM"/>
    </source>
</evidence>
<organism evidence="1 2">
    <name type="scientific">Aquicoccus porphyridii</name>
    <dbReference type="NCBI Taxonomy" id="1852029"/>
    <lineage>
        <taxon>Bacteria</taxon>
        <taxon>Pseudomonadati</taxon>
        <taxon>Pseudomonadota</taxon>
        <taxon>Alphaproteobacteria</taxon>
        <taxon>Rhodobacterales</taxon>
        <taxon>Paracoccaceae</taxon>
        <taxon>Aquicoccus</taxon>
    </lineage>
</organism>
<proteinExistence type="predicted"/>
<dbReference type="EMBL" id="VINQ01000019">
    <property type="protein sequence ID" value="KAA0910128.1"/>
    <property type="molecule type" value="Genomic_DNA"/>
</dbReference>
<keyword evidence="2" id="KW-1185">Reference proteome</keyword>
<protein>
    <recommendedName>
        <fullName evidence="3">Tat pathway signal protein</fullName>
    </recommendedName>
</protein>
<gene>
    <name evidence="1" type="ORF">FLO80_18250</name>
</gene>
<dbReference type="AlphaFoldDB" id="A0A5A9YZ47"/>
<reference evidence="1 2" key="1">
    <citation type="submission" date="2019-07" db="EMBL/GenBank/DDBJ databases">
        <title>Aquicoccus porphyridii gen. nov., sp. nov., isolated from a small marine red alga, Porphyridium marinum.</title>
        <authorList>
            <person name="Liu L."/>
        </authorList>
    </citation>
    <scope>NUCLEOTIDE SEQUENCE [LARGE SCALE GENOMIC DNA]</scope>
    <source>
        <strain evidence="1 2">L1 8-17</strain>
    </source>
</reference>
<evidence type="ECO:0000313" key="2">
    <source>
        <dbReference type="Proteomes" id="UP000325291"/>
    </source>
</evidence>